<sequence>MLALIIEKYAATFLLRHPKPRLEKITVSRGQRCKVPKIHLTYAMDVHPQTPLNTSNCTHGTPRRRKVPLLPTQPVDSIKRHLAPRIRTSESVRETLKKELSLQFDPDEWQYPLIDRILQGYDSICVAATGLGTSLMFEGVAKLAGKGKLVFSDMPVKGSRTRRVLRAQKKGFDAVAVNEDTKKTPQLFNDLKCLPLSDSLRTHAWKNDRVCRRLGAVFVDERDCAEEWGEDEFRPMYHKLSLLRPFCGYDVPFVVCTVIYLMSTFDGGFFDPCSQEPSTNFFLDALNLLPAQIYDSTRLDDGTRIL</sequence>
<organism evidence="1 2">
    <name type="scientific">Dendrothele bispora (strain CBS 962.96)</name>
    <dbReference type="NCBI Taxonomy" id="1314807"/>
    <lineage>
        <taxon>Eukaryota</taxon>
        <taxon>Fungi</taxon>
        <taxon>Dikarya</taxon>
        <taxon>Basidiomycota</taxon>
        <taxon>Agaricomycotina</taxon>
        <taxon>Agaricomycetes</taxon>
        <taxon>Agaricomycetidae</taxon>
        <taxon>Agaricales</taxon>
        <taxon>Agaricales incertae sedis</taxon>
        <taxon>Dendrothele</taxon>
    </lineage>
</organism>
<gene>
    <name evidence="1" type="ORF">K435DRAFT_859755</name>
</gene>
<dbReference type="Gene3D" id="3.40.50.300">
    <property type="entry name" value="P-loop containing nucleotide triphosphate hydrolases"/>
    <property type="match status" value="1"/>
</dbReference>
<dbReference type="OrthoDB" id="2499463at2759"/>
<dbReference type="Proteomes" id="UP000297245">
    <property type="component" value="Unassembled WGS sequence"/>
</dbReference>
<accession>A0A4S8LZL8</accession>
<evidence type="ECO:0000313" key="1">
    <source>
        <dbReference type="EMBL" id="THU95204.1"/>
    </source>
</evidence>
<dbReference type="InterPro" id="IPR027417">
    <property type="entry name" value="P-loop_NTPase"/>
</dbReference>
<dbReference type="SUPFAM" id="SSF52540">
    <property type="entry name" value="P-loop containing nucleoside triphosphate hydrolases"/>
    <property type="match status" value="1"/>
</dbReference>
<name>A0A4S8LZL8_DENBC</name>
<protein>
    <submittedName>
        <fullName evidence="1">Uncharacterized protein</fullName>
    </submittedName>
</protein>
<keyword evidence="2" id="KW-1185">Reference proteome</keyword>
<proteinExistence type="predicted"/>
<dbReference type="AlphaFoldDB" id="A0A4S8LZL8"/>
<dbReference type="EMBL" id="ML179205">
    <property type="protein sequence ID" value="THU95204.1"/>
    <property type="molecule type" value="Genomic_DNA"/>
</dbReference>
<reference evidence="1 2" key="1">
    <citation type="journal article" date="2019" name="Nat. Ecol. Evol.">
        <title>Megaphylogeny resolves global patterns of mushroom evolution.</title>
        <authorList>
            <person name="Varga T."/>
            <person name="Krizsan K."/>
            <person name="Foldi C."/>
            <person name="Dima B."/>
            <person name="Sanchez-Garcia M."/>
            <person name="Sanchez-Ramirez S."/>
            <person name="Szollosi G.J."/>
            <person name="Szarkandi J.G."/>
            <person name="Papp V."/>
            <person name="Albert L."/>
            <person name="Andreopoulos W."/>
            <person name="Angelini C."/>
            <person name="Antonin V."/>
            <person name="Barry K.W."/>
            <person name="Bougher N.L."/>
            <person name="Buchanan P."/>
            <person name="Buyck B."/>
            <person name="Bense V."/>
            <person name="Catcheside P."/>
            <person name="Chovatia M."/>
            <person name="Cooper J."/>
            <person name="Damon W."/>
            <person name="Desjardin D."/>
            <person name="Finy P."/>
            <person name="Geml J."/>
            <person name="Haridas S."/>
            <person name="Hughes K."/>
            <person name="Justo A."/>
            <person name="Karasinski D."/>
            <person name="Kautmanova I."/>
            <person name="Kiss B."/>
            <person name="Kocsube S."/>
            <person name="Kotiranta H."/>
            <person name="LaButti K.M."/>
            <person name="Lechner B.E."/>
            <person name="Liimatainen K."/>
            <person name="Lipzen A."/>
            <person name="Lukacs Z."/>
            <person name="Mihaltcheva S."/>
            <person name="Morgado L.N."/>
            <person name="Niskanen T."/>
            <person name="Noordeloos M.E."/>
            <person name="Ohm R.A."/>
            <person name="Ortiz-Santana B."/>
            <person name="Ovrebo C."/>
            <person name="Racz N."/>
            <person name="Riley R."/>
            <person name="Savchenko A."/>
            <person name="Shiryaev A."/>
            <person name="Soop K."/>
            <person name="Spirin V."/>
            <person name="Szebenyi C."/>
            <person name="Tomsovsky M."/>
            <person name="Tulloss R.E."/>
            <person name="Uehling J."/>
            <person name="Grigoriev I.V."/>
            <person name="Vagvolgyi C."/>
            <person name="Papp T."/>
            <person name="Martin F.M."/>
            <person name="Miettinen O."/>
            <person name="Hibbett D.S."/>
            <person name="Nagy L.G."/>
        </authorList>
    </citation>
    <scope>NUCLEOTIDE SEQUENCE [LARGE SCALE GENOMIC DNA]</scope>
    <source>
        <strain evidence="1 2">CBS 962.96</strain>
    </source>
</reference>
<evidence type="ECO:0000313" key="2">
    <source>
        <dbReference type="Proteomes" id="UP000297245"/>
    </source>
</evidence>